<accession>A0A835Q4L9</accession>
<protein>
    <recommendedName>
        <fullName evidence="1">non-specific serine/threonine protein kinase</fullName>
        <ecNumber evidence="1">2.7.11.1</ecNumber>
    </recommendedName>
</protein>
<dbReference type="EMBL" id="JADCNL010000009">
    <property type="protein sequence ID" value="KAG0466220.1"/>
    <property type="molecule type" value="Genomic_DNA"/>
</dbReference>
<evidence type="ECO:0000256" key="5">
    <source>
        <dbReference type="ARBA" id="ARBA00022777"/>
    </source>
</evidence>
<evidence type="ECO:0000256" key="4">
    <source>
        <dbReference type="ARBA" id="ARBA00022741"/>
    </source>
</evidence>
<keyword evidence="5" id="KW-0418">Kinase</keyword>
<name>A0A835Q4L9_VANPL</name>
<gene>
    <name evidence="9" type="ORF">HPP92_017800</name>
</gene>
<evidence type="ECO:0000256" key="8">
    <source>
        <dbReference type="ARBA" id="ARBA00048679"/>
    </source>
</evidence>
<proteinExistence type="predicted"/>
<dbReference type="PANTHER" id="PTHR45637">
    <property type="entry name" value="FLIPPASE KINASE 1-RELATED"/>
    <property type="match status" value="1"/>
</dbReference>
<keyword evidence="2" id="KW-0723">Serine/threonine-protein kinase</keyword>
<dbReference type="InterPro" id="IPR011009">
    <property type="entry name" value="Kinase-like_dom_sf"/>
</dbReference>
<organism evidence="9 10">
    <name type="scientific">Vanilla planifolia</name>
    <name type="common">Vanilla</name>
    <dbReference type="NCBI Taxonomy" id="51239"/>
    <lineage>
        <taxon>Eukaryota</taxon>
        <taxon>Viridiplantae</taxon>
        <taxon>Streptophyta</taxon>
        <taxon>Embryophyta</taxon>
        <taxon>Tracheophyta</taxon>
        <taxon>Spermatophyta</taxon>
        <taxon>Magnoliopsida</taxon>
        <taxon>Liliopsida</taxon>
        <taxon>Asparagales</taxon>
        <taxon>Orchidaceae</taxon>
        <taxon>Vanilloideae</taxon>
        <taxon>Vanilleae</taxon>
        <taxon>Vanilla</taxon>
    </lineage>
</organism>
<evidence type="ECO:0000313" key="10">
    <source>
        <dbReference type="Proteomes" id="UP000636800"/>
    </source>
</evidence>
<evidence type="ECO:0000256" key="7">
    <source>
        <dbReference type="ARBA" id="ARBA00047899"/>
    </source>
</evidence>
<evidence type="ECO:0000256" key="2">
    <source>
        <dbReference type="ARBA" id="ARBA00022527"/>
    </source>
</evidence>
<evidence type="ECO:0000256" key="6">
    <source>
        <dbReference type="ARBA" id="ARBA00022840"/>
    </source>
</evidence>
<dbReference type="GO" id="GO:0005524">
    <property type="term" value="F:ATP binding"/>
    <property type="evidence" value="ECO:0007669"/>
    <property type="project" value="UniProtKB-KW"/>
</dbReference>
<evidence type="ECO:0000256" key="1">
    <source>
        <dbReference type="ARBA" id="ARBA00012513"/>
    </source>
</evidence>
<comment type="catalytic activity">
    <reaction evidence="8">
        <text>L-seryl-[protein] + ATP = O-phospho-L-seryl-[protein] + ADP + H(+)</text>
        <dbReference type="Rhea" id="RHEA:17989"/>
        <dbReference type="Rhea" id="RHEA-COMP:9863"/>
        <dbReference type="Rhea" id="RHEA-COMP:11604"/>
        <dbReference type="ChEBI" id="CHEBI:15378"/>
        <dbReference type="ChEBI" id="CHEBI:29999"/>
        <dbReference type="ChEBI" id="CHEBI:30616"/>
        <dbReference type="ChEBI" id="CHEBI:83421"/>
        <dbReference type="ChEBI" id="CHEBI:456216"/>
        <dbReference type="EC" id="2.7.11.1"/>
    </reaction>
</comment>
<dbReference type="GO" id="GO:0004674">
    <property type="term" value="F:protein serine/threonine kinase activity"/>
    <property type="evidence" value="ECO:0007669"/>
    <property type="project" value="UniProtKB-KW"/>
</dbReference>
<keyword evidence="4" id="KW-0547">Nucleotide-binding</keyword>
<evidence type="ECO:0000313" key="9">
    <source>
        <dbReference type="EMBL" id="KAG0466220.1"/>
    </source>
</evidence>
<comment type="caution">
    <text evidence="9">The sequence shown here is derived from an EMBL/GenBank/DDBJ whole genome shotgun (WGS) entry which is preliminary data.</text>
</comment>
<dbReference type="AlphaFoldDB" id="A0A835Q4L9"/>
<comment type="catalytic activity">
    <reaction evidence="7">
        <text>L-threonyl-[protein] + ATP = O-phospho-L-threonyl-[protein] + ADP + H(+)</text>
        <dbReference type="Rhea" id="RHEA:46608"/>
        <dbReference type="Rhea" id="RHEA-COMP:11060"/>
        <dbReference type="Rhea" id="RHEA-COMP:11605"/>
        <dbReference type="ChEBI" id="CHEBI:15378"/>
        <dbReference type="ChEBI" id="CHEBI:30013"/>
        <dbReference type="ChEBI" id="CHEBI:30616"/>
        <dbReference type="ChEBI" id="CHEBI:61977"/>
        <dbReference type="ChEBI" id="CHEBI:456216"/>
        <dbReference type="EC" id="2.7.11.1"/>
    </reaction>
</comment>
<dbReference type="EC" id="2.7.11.1" evidence="1"/>
<reference evidence="9 10" key="1">
    <citation type="journal article" date="2020" name="Nat. Food">
        <title>A phased Vanilla planifolia genome enables genetic improvement of flavour and production.</title>
        <authorList>
            <person name="Hasing T."/>
            <person name="Tang H."/>
            <person name="Brym M."/>
            <person name="Khazi F."/>
            <person name="Huang T."/>
            <person name="Chambers A.H."/>
        </authorList>
    </citation>
    <scope>NUCLEOTIDE SEQUENCE [LARGE SCALE GENOMIC DNA]</scope>
    <source>
        <tissue evidence="9">Leaf</tissue>
    </source>
</reference>
<keyword evidence="3" id="KW-0808">Transferase</keyword>
<dbReference type="OrthoDB" id="45365at2759"/>
<dbReference type="SUPFAM" id="SSF56112">
    <property type="entry name" value="Protein kinase-like (PK-like)"/>
    <property type="match status" value="1"/>
</dbReference>
<keyword evidence="6" id="KW-0067">ATP-binding</keyword>
<evidence type="ECO:0000256" key="3">
    <source>
        <dbReference type="ARBA" id="ARBA00022679"/>
    </source>
</evidence>
<keyword evidence="10" id="KW-1185">Reference proteome</keyword>
<dbReference type="Gene3D" id="1.10.510.10">
    <property type="entry name" value="Transferase(Phosphotransferase) domain 1"/>
    <property type="match status" value="1"/>
</dbReference>
<sequence length="93" mass="10248">MHFRKSSEVQATAALLIGGLLVSLAARQLINGLLQREPANRLGSNGGANEIKQHIFFREIQWPLIRCMNPPELDVPLQLISKDTNSEAQDAVS</sequence>
<dbReference type="Proteomes" id="UP000636800">
    <property type="component" value="Unassembled WGS sequence"/>
</dbReference>